<dbReference type="InterPro" id="IPR003395">
    <property type="entry name" value="RecF/RecN/SMC_N"/>
</dbReference>
<dbReference type="Proteomes" id="UP000241769">
    <property type="component" value="Unassembled WGS sequence"/>
</dbReference>
<reference evidence="16 17" key="1">
    <citation type="journal article" date="2018" name="Genome Biol. Evol.">
        <title>Multiple Roots of Fruiting Body Formation in Amoebozoa.</title>
        <authorList>
            <person name="Hillmann F."/>
            <person name="Forbes G."/>
            <person name="Novohradska S."/>
            <person name="Ferling I."/>
            <person name="Riege K."/>
            <person name="Groth M."/>
            <person name="Westermann M."/>
            <person name="Marz M."/>
            <person name="Spaller T."/>
            <person name="Winckler T."/>
            <person name="Schaap P."/>
            <person name="Glockner G."/>
        </authorList>
    </citation>
    <scope>NUCLEOTIDE SEQUENCE [LARGE SCALE GENOMIC DNA]</scope>
    <source>
        <strain evidence="16 17">Jena</strain>
    </source>
</reference>
<dbReference type="PANTHER" id="PTHR19306:SF6">
    <property type="entry name" value="STRUCTURAL MAINTENANCE OF CHROMOSOMES PROTEIN 6"/>
    <property type="match status" value="1"/>
</dbReference>
<evidence type="ECO:0000256" key="1">
    <source>
        <dbReference type="ARBA" id="ARBA00004123"/>
    </source>
</evidence>
<dbReference type="GO" id="GO:0000724">
    <property type="term" value="P:double-strand break repair via homologous recombination"/>
    <property type="evidence" value="ECO:0007669"/>
    <property type="project" value="TreeGrafter"/>
</dbReference>
<evidence type="ECO:0000256" key="9">
    <source>
        <dbReference type="ARBA" id="ARBA00023172"/>
    </source>
</evidence>
<dbReference type="SUPFAM" id="SSF74788">
    <property type="entry name" value="Cullin repeat-like"/>
    <property type="match status" value="1"/>
</dbReference>
<evidence type="ECO:0000259" key="15">
    <source>
        <dbReference type="Pfam" id="PF16528"/>
    </source>
</evidence>
<dbReference type="EMBL" id="MDYQ01000143">
    <property type="protein sequence ID" value="PRP80617.1"/>
    <property type="molecule type" value="Genomic_DNA"/>
</dbReference>
<keyword evidence="4" id="KW-0158">Chromosome</keyword>
<feature type="coiled-coil region" evidence="12">
    <location>
        <begin position="1225"/>
        <end position="1442"/>
    </location>
</feature>
<evidence type="ECO:0000313" key="17">
    <source>
        <dbReference type="Proteomes" id="UP000241769"/>
    </source>
</evidence>
<sequence>MELLLFLEYRTLFQFYSISFYRSKYSSVPPPRPPESHHTVPSNFWLEYRRENNHGSENFGWPQGASVFARERQEDNTREEEDTEEPTMLAIQGDYTTTQAFETQWTTGYRGEEPDLCQGEEWEMMRGLVQTSKKDVLDSFLKVDFFEGQVYMSWEKERMGGKEPLRPKESSVPLIDSFFLLLSLQSFDSGLSVLLQNRIPSLTLGIVIIEDKTHDEHHRFATTTCTIACRCPSSCMSGHKRSGSTTSHRRTLSNASSKSGASGRETLQSSASSTNSATVYMKEDFSSTSFDANKYITEGFVGQTVERMKDVNKVLIQRRDEAANELKTNVYQNYPKFINASKEISNLEIEMLELRNMLTQNNSTMKGLSQYSVNITEAGAVPGRRRKMSDVSMHVKNDVIWLLQLPEKLDVAIALRQFEHAVSLIGQVAPLMERNVALEVLAATTLNLKNDVQQRIARLIEILLQDLSNGHIRSSESRNIIGLLLRLGMSDKAREVYLETRSRQIEKEIKDRKMQLEGDLTLYVSELARLVFSYLNTTCDDFRSSFTEPEMSSGFMVWAIVELEKFGTIFRNQVLNHSDDYATMGKCLEIAIMHCSLLESKGISLSFVLRQMFYPDLIDTMRSYHESVQNNLQNQIASEKWVSTKLAEPTKSQQKARFVMYRPGSREALDLISPKQTSPPANRPVKDRKNVIHGNKNAANGKKEEATPAPTPIHLTESCKYLYNASQAFVEGILHIVTLESDVTQLMDSLTPLFTSLFEKYMQQLQSVFSKKNVNLTDNQSIAILANNYNVAHELVPRLTANVEEKLGRNLGEFEKLTQNLTKMENNMQRTFTARKAEGIVRVQMDWYSKNKYSSDKIETSALPSAKFIGMIFDDVAERMNSADFWELVELREGGLQQLVLDVRFFIEAAGEFLSSSSKKTMNDIVDTAVLQYCKKADIELDQMEDAIKPDEWFASRVRSAMEKIIYNGSQRIARPKKNRDRLGIMVGRKRKGEEDNTSRKVSRRSNDDPDDEQDSPLMNGAINKKSDKQEALMGILEEIVLINFMCHKNLSLTFGPCANFVVGQNGSGKSAVLVGLTVGLGAKAGVTNRGSKITDLIRSGCNAATVSIRLRNRGTEAYRHDAYGDSITIERKIKKEGSSTYALKSASSKTVSKASTELHNILDHFNIQVSNPCSILMQDTSREFLNNATSKDKYKFFLMATQLDAMEKDFEIVGSNLSSMKDSLKRKRGILGDMNAKVEELREEMEQLNQLTKKEDHLQNLKDMMAWAHVQEQRQLVDTLETQVQNIQSNREKLASVLAKMDEQESQVNQEMTERSGQQKTLNERLKALKAELMTLQGSNSEAKREYDRARAEVSQCEKDIEMKVSRVKRMEKHLQSAQEIASRDKREERQKREAAIAEKEEKMENIKREMEQVKEQISTLEQEQSKFDEESDNFKRRENEVLKTKSRVDSEITSLRQQKEKGNNLNAYGPGIPELVKLLRDNRHKFKKPVIGPIGSELHLLNEQWGVVVEEVLKSIIGSFIVDNEVHDGKLFKEFCNRCRVQPRYIVSTIEDRQYDLRASELPDPRYTTVLSVLKANHPAVINTCIDQANIERNIMMKERKDASRVMFDNGPVPHHVKSCFTLDFKQLYVRNGTQVTVPWKGERRFLGVNVDSRLAECEAARDRISHEVRGMSGEKKKVEENVNGTRGQLQRARRQLQAQQQAVNPLQREIDELKNYKEPASEEQTSVEDLKQTLESLYKSLEEAKESKEKAQENAKEVKQKQAPFHRQLQEKQQEIDNIATDISSTQDNVNDVSARLQQLVLKKAKSSRAALEIERNREQVEESLGEARREVENRVAIASQICPEAIEREIRHVQDEINREKRGKRQPEVIRKRYKEANFNYQTIVNQVQSLEGQQKDMEKCLQGRLAKWQSFRKSLAMRTGMLFNYYLTQKGYSGSLKWDHEGKKLDIRVELDKDRPRQQQATQDTRALSGGERSYSTVSLLLALWEAMECPFRAMDEFDVFMDAMNRDLSIKLLIDASKEQLDRQFIFITPHDFSTVTGSHVRIHRMIPPERGQTTLNFSQSQSQA</sequence>
<dbReference type="InterPro" id="IPR032403">
    <property type="entry name" value="Exo84_C"/>
</dbReference>
<comment type="subcellular location">
    <subcellularLocation>
        <location evidence="2">Chromosome</location>
    </subcellularLocation>
    <subcellularLocation>
        <location evidence="1">Nucleus</location>
    </subcellularLocation>
</comment>
<dbReference type="GO" id="GO:0003684">
    <property type="term" value="F:damaged DNA binding"/>
    <property type="evidence" value="ECO:0007669"/>
    <property type="project" value="TreeGrafter"/>
</dbReference>
<evidence type="ECO:0000256" key="2">
    <source>
        <dbReference type="ARBA" id="ARBA00004286"/>
    </source>
</evidence>
<feature type="compositionally biased region" description="Basic and acidic residues" evidence="13">
    <location>
        <begin position="1746"/>
        <end position="1763"/>
    </location>
</feature>
<feature type="coiled-coil region" evidence="12">
    <location>
        <begin position="305"/>
        <end position="357"/>
    </location>
</feature>
<organism evidence="16 17">
    <name type="scientific">Planoprotostelium fungivorum</name>
    <dbReference type="NCBI Taxonomy" id="1890364"/>
    <lineage>
        <taxon>Eukaryota</taxon>
        <taxon>Amoebozoa</taxon>
        <taxon>Evosea</taxon>
        <taxon>Variosea</taxon>
        <taxon>Cavosteliida</taxon>
        <taxon>Cavosteliaceae</taxon>
        <taxon>Planoprotostelium</taxon>
    </lineage>
</organism>
<keyword evidence="7" id="KW-0067">ATP-binding</keyword>
<dbReference type="GO" id="GO:0005634">
    <property type="term" value="C:nucleus"/>
    <property type="evidence" value="ECO:0007669"/>
    <property type="project" value="UniProtKB-SubCell"/>
</dbReference>
<dbReference type="Gene3D" id="1.20.58.1210">
    <property type="entry name" value="Exo84p, N-terminal helical domain"/>
    <property type="match status" value="1"/>
</dbReference>
<dbReference type="Pfam" id="PF08700">
    <property type="entry name" value="VPS51_Exo84_N"/>
    <property type="match status" value="1"/>
</dbReference>
<proteinExistence type="inferred from homology"/>
<evidence type="ECO:0000256" key="6">
    <source>
        <dbReference type="ARBA" id="ARBA00022763"/>
    </source>
</evidence>
<evidence type="ECO:0000256" key="4">
    <source>
        <dbReference type="ARBA" id="ARBA00022454"/>
    </source>
</evidence>
<name>A0A2P6N9I2_9EUKA</name>
<keyword evidence="8 12" id="KW-0175">Coiled coil</keyword>
<dbReference type="InterPro" id="IPR042560">
    <property type="entry name" value="Exo84_C_2"/>
</dbReference>
<feature type="compositionally biased region" description="Polar residues" evidence="13">
    <location>
        <begin position="252"/>
        <end position="273"/>
    </location>
</feature>
<dbReference type="STRING" id="1890364.A0A2P6N9I2"/>
<evidence type="ECO:0000256" key="3">
    <source>
        <dbReference type="ARBA" id="ARBA00006793"/>
    </source>
</evidence>
<dbReference type="GO" id="GO:0035861">
    <property type="term" value="C:site of double-strand break"/>
    <property type="evidence" value="ECO:0007669"/>
    <property type="project" value="TreeGrafter"/>
</dbReference>
<dbReference type="Pfam" id="PF02463">
    <property type="entry name" value="SMC_N"/>
    <property type="match status" value="1"/>
</dbReference>
<dbReference type="GO" id="GO:0030915">
    <property type="term" value="C:Smc5-Smc6 complex"/>
    <property type="evidence" value="ECO:0007669"/>
    <property type="project" value="TreeGrafter"/>
</dbReference>
<dbReference type="Gene3D" id="1.20.58.1220">
    <property type="entry name" value="Exo84p, C-terminal helical domain"/>
    <property type="match status" value="1"/>
</dbReference>
<dbReference type="InParanoid" id="A0A2P6N9I2"/>
<evidence type="ECO:0000256" key="11">
    <source>
        <dbReference type="ARBA" id="ARBA00023242"/>
    </source>
</evidence>
<accession>A0A2P6N9I2</accession>
<dbReference type="Gene3D" id="3.40.50.300">
    <property type="entry name" value="P-loop containing nucleotide triphosphate hydrolases"/>
    <property type="match status" value="2"/>
</dbReference>
<feature type="region of interest" description="Disordered" evidence="13">
    <location>
        <begin position="984"/>
        <end position="1024"/>
    </location>
</feature>
<feature type="region of interest" description="Disordered" evidence="13">
    <location>
        <begin position="671"/>
        <end position="710"/>
    </location>
</feature>
<dbReference type="OrthoDB" id="10072614at2759"/>
<evidence type="ECO:0000256" key="10">
    <source>
        <dbReference type="ARBA" id="ARBA00023204"/>
    </source>
</evidence>
<keyword evidence="5" id="KW-0547">Nucleotide-binding</keyword>
<dbReference type="InterPro" id="IPR016159">
    <property type="entry name" value="Cullin_repeat-like_dom_sf"/>
</dbReference>
<dbReference type="InterPro" id="IPR027417">
    <property type="entry name" value="P-loop_NTPase"/>
</dbReference>
<feature type="domain" description="Exocyst component Exo84 C-terminal" evidence="15">
    <location>
        <begin position="401"/>
        <end position="604"/>
    </location>
</feature>
<evidence type="ECO:0000256" key="13">
    <source>
        <dbReference type="SAM" id="MobiDB-lite"/>
    </source>
</evidence>
<keyword evidence="17" id="KW-1185">Reference proteome</keyword>
<dbReference type="Gene3D" id="1.10.287.1490">
    <property type="match status" value="1"/>
</dbReference>
<dbReference type="PANTHER" id="PTHR19306">
    <property type="entry name" value="STRUCTURAL MAINTENANCE OF CHROMOSOMES 5,6 SMC5, SMC6"/>
    <property type="match status" value="1"/>
</dbReference>
<feature type="region of interest" description="Disordered" evidence="13">
    <location>
        <begin position="1746"/>
        <end position="1768"/>
    </location>
</feature>
<protein>
    <recommendedName>
        <fullName evidence="18">RecF/RecN/SMC N-terminal domain-containing protein</fullName>
    </recommendedName>
</protein>
<dbReference type="GO" id="GO:0005524">
    <property type="term" value="F:ATP binding"/>
    <property type="evidence" value="ECO:0007669"/>
    <property type="project" value="UniProtKB-KW"/>
</dbReference>
<evidence type="ECO:0000256" key="7">
    <source>
        <dbReference type="ARBA" id="ARBA00022840"/>
    </source>
</evidence>
<evidence type="ECO:0000256" key="5">
    <source>
        <dbReference type="ARBA" id="ARBA00022741"/>
    </source>
</evidence>
<keyword evidence="11" id="KW-0539">Nucleus</keyword>
<keyword evidence="9" id="KW-0233">DNA recombination</keyword>
<feature type="domain" description="RecF/RecN/SMC N-terminal" evidence="14">
    <location>
        <begin position="1037"/>
        <end position="2035"/>
    </location>
</feature>
<dbReference type="SUPFAM" id="SSF52540">
    <property type="entry name" value="P-loop containing nucleoside triphosphate hydrolases"/>
    <property type="match status" value="2"/>
</dbReference>
<dbReference type="InterPro" id="IPR042561">
    <property type="entry name" value="Exo84_C_1"/>
</dbReference>
<dbReference type="GO" id="GO:0003697">
    <property type="term" value="F:single-stranded DNA binding"/>
    <property type="evidence" value="ECO:0007669"/>
    <property type="project" value="TreeGrafter"/>
</dbReference>
<feature type="region of interest" description="Disordered" evidence="13">
    <location>
        <begin position="238"/>
        <end position="273"/>
    </location>
</feature>
<keyword evidence="6" id="KW-0227">DNA damage</keyword>
<comment type="similarity">
    <text evidence="3">Belongs to the SMC family. SMC6 subfamily.</text>
</comment>
<evidence type="ECO:0000256" key="12">
    <source>
        <dbReference type="SAM" id="Coils"/>
    </source>
</evidence>
<evidence type="ECO:0000256" key="8">
    <source>
        <dbReference type="ARBA" id="ARBA00023054"/>
    </source>
</evidence>
<evidence type="ECO:0008006" key="18">
    <source>
        <dbReference type="Google" id="ProtNLM"/>
    </source>
</evidence>
<comment type="caution">
    <text evidence="16">The sequence shown here is derived from an EMBL/GenBank/DDBJ whole genome shotgun (WGS) entry which is preliminary data.</text>
</comment>
<dbReference type="Pfam" id="PF16528">
    <property type="entry name" value="Exo84_C"/>
    <property type="match status" value="1"/>
</dbReference>
<evidence type="ECO:0000313" key="16">
    <source>
        <dbReference type="EMBL" id="PRP80617.1"/>
    </source>
</evidence>
<feature type="compositionally biased region" description="Basic residues" evidence="13">
    <location>
        <begin position="238"/>
        <end position="251"/>
    </location>
</feature>
<keyword evidence="10" id="KW-0234">DNA repair</keyword>
<gene>
    <name evidence="16" type="ORF">PROFUN_11560</name>
</gene>
<evidence type="ECO:0000259" key="14">
    <source>
        <dbReference type="Pfam" id="PF02463"/>
    </source>
</evidence>